<keyword evidence="5 7" id="KW-1133">Transmembrane helix</keyword>
<dbReference type="RefSeq" id="WP_246109987.1">
    <property type="nucleotide sequence ID" value="NZ_VIWX01000001.1"/>
</dbReference>
<reference evidence="9 10" key="1">
    <citation type="submission" date="2019-06" db="EMBL/GenBank/DDBJ databases">
        <title>Sequencing the genomes of 1000 actinobacteria strains.</title>
        <authorList>
            <person name="Klenk H.-P."/>
        </authorList>
    </citation>
    <scope>NUCLEOTIDE SEQUENCE [LARGE SCALE GENOMIC DNA]</scope>
    <source>
        <strain evidence="9 10">DSM 46699</strain>
    </source>
</reference>
<comment type="subcellular location">
    <subcellularLocation>
        <location evidence="1 7">Cell membrane</location>
        <topology evidence="1 7">Multi-pass membrane protein</topology>
    </subcellularLocation>
</comment>
<keyword evidence="2 7" id="KW-0813">Transport</keyword>
<keyword evidence="4 7" id="KW-0812">Transmembrane</keyword>
<dbReference type="InterPro" id="IPR035906">
    <property type="entry name" value="MetI-like_sf"/>
</dbReference>
<dbReference type="InterPro" id="IPR000515">
    <property type="entry name" value="MetI-like"/>
</dbReference>
<evidence type="ECO:0000256" key="4">
    <source>
        <dbReference type="ARBA" id="ARBA00022692"/>
    </source>
</evidence>
<evidence type="ECO:0000256" key="1">
    <source>
        <dbReference type="ARBA" id="ARBA00004651"/>
    </source>
</evidence>
<sequence length="275" mass="29460">MKQTRPRPWAFAFALVVMLTSLVPFYWLINTSLKTGAELSSGSLLPGSPSLRNYLEVVKDEDFLTALGNSLVVGVVTTSLALLLASFAAYALARLKLPRKGLILGLVLSVTTFPVIAIAAPMFTIWSDIGLYDTLAGLIIPKLTFALPMAIFVLTSFFREIPFELEESALIDGASPFTAFRRVILPLAVPGIATTAILVFISVWNEFLLAVTLTSTPEARTVPVAIAYFSGTSDFDHPIGTISAASVLVTLPLLVLVLMFQKRIVAGLTAGAIKG</sequence>
<dbReference type="Gene3D" id="1.10.3720.10">
    <property type="entry name" value="MetI-like"/>
    <property type="match status" value="1"/>
</dbReference>
<comment type="similarity">
    <text evidence="7">Belongs to the binding-protein-dependent transport system permease family.</text>
</comment>
<keyword evidence="10" id="KW-1185">Reference proteome</keyword>
<dbReference type="Pfam" id="PF00528">
    <property type="entry name" value="BPD_transp_1"/>
    <property type="match status" value="1"/>
</dbReference>
<dbReference type="PROSITE" id="PS50928">
    <property type="entry name" value="ABC_TM1"/>
    <property type="match status" value="1"/>
</dbReference>
<dbReference type="GO" id="GO:0005886">
    <property type="term" value="C:plasma membrane"/>
    <property type="evidence" value="ECO:0007669"/>
    <property type="project" value="UniProtKB-SubCell"/>
</dbReference>
<dbReference type="PANTHER" id="PTHR32243">
    <property type="entry name" value="MALTOSE TRANSPORT SYSTEM PERMEASE-RELATED"/>
    <property type="match status" value="1"/>
</dbReference>
<evidence type="ECO:0000313" key="9">
    <source>
        <dbReference type="EMBL" id="TWG07518.1"/>
    </source>
</evidence>
<feature type="domain" description="ABC transmembrane type-1" evidence="8">
    <location>
        <begin position="67"/>
        <end position="260"/>
    </location>
</feature>
<dbReference type="Proteomes" id="UP000316184">
    <property type="component" value="Unassembled WGS sequence"/>
</dbReference>
<proteinExistence type="inferred from homology"/>
<feature type="transmembrane region" description="Helical" evidence="7">
    <location>
        <begin position="138"/>
        <end position="158"/>
    </location>
</feature>
<keyword evidence="6 7" id="KW-0472">Membrane</keyword>
<feature type="transmembrane region" description="Helical" evidence="7">
    <location>
        <begin position="239"/>
        <end position="260"/>
    </location>
</feature>
<evidence type="ECO:0000259" key="8">
    <source>
        <dbReference type="PROSITE" id="PS50928"/>
    </source>
</evidence>
<evidence type="ECO:0000256" key="2">
    <source>
        <dbReference type="ARBA" id="ARBA00022448"/>
    </source>
</evidence>
<dbReference type="InterPro" id="IPR050901">
    <property type="entry name" value="BP-dep_ABC_trans_perm"/>
</dbReference>
<dbReference type="AlphaFoldDB" id="A0A561V7E6"/>
<dbReference type="CDD" id="cd06261">
    <property type="entry name" value="TM_PBP2"/>
    <property type="match status" value="1"/>
</dbReference>
<evidence type="ECO:0000313" key="10">
    <source>
        <dbReference type="Proteomes" id="UP000316184"/>
    </source>
</evidence>
<keyword evidence="3" id="KW-1003">Cell membrane</keyword>
<evidence type="ECO:0000256" key="3">
    <source>
        <dbReference type="ARBA" id="ARBA00022475"/>
    </source>
</evidence>
<evidence type="ECO:0000256" key="7">
    <source>
        <dbReference type="RuleBase" id="RU363032"/>
    </source>
</evidence>
<gene>
    <name evidence="9" type="ORF">FHU35_11134</name>
</gene>
<feature type="transmembrane region" description="Helical" evidence="7">
    <location>
        <begin position="179"/>
        <end position="204"/>
    </location>
</feature>
<evidence type="ECO:0000256" key="5">
    <source>
        <dbReference type="ARBA" id="ARBA00022989"/>
    </source>
</evidence>
<dbReference type="EMBL" id="VIWX01000001">
    <property type="protein sequence ID" value="TWG07518.1"/>
    <property type="molecule type" value="Genomic_DNA"/>
</dbReference>
<dbReference type="SUPFAM" id="SSF161098">
    <property type="entry name" value="MetI-like"/>
    <property type="match status" value="1"/>
</dbReference>
<dbReference type="GO" id="GO:0055085">
    <property type="term" value="P:transmembrane transport"/>
    <property type="evidence" value="ECO:0007669"/>
    <property type="project" value="InterPro"/>
</dbReference>
<evidence type="ECO:0000256" key="6">
    <source>
        <dbReference type="ARBA" id="ARBA00023136"/>
    </source>
</evidence>
<organism evidence="9 10">
    <name type="scientific">Saccharopolyspora dendranthemae</name>
    <dbReference type="NCBI Taxonomy" id="1181886"/>
    <lineage>
        <taxon>Bacteria</taxon>
        <taxon>Bacillati</taxon>
        <taxon>Actinomycetota</taxon>
        <taxon>Actinomycetes</taxon>
        <taxon>Pseudonocardiales</taxon>
        <taxon>Pseudonocardiaceae</taxon>
        <taxon>Saccharopolyspora</taxon>
    </lineage>
</organism>
<comment type="caution">
    <text evidence="9">The sequence shown here is derived from an EMBL/GenBank/DDBJ whole genome shotgun (WGS) entry which is preliminary data.</text>
</comment>
<accession>A0A561V7E6</accession>
<name>A0A561V7E6_9PSEU</name>
<protein>
    <submittedName>
        <fullName evidence="9">Carbohydrate ABC transporter membrane protein 2 (CUT1 family)</fullName>
    </submittedName>
</protein>
<dbReference type="PANTHER" id="PTHR32243:SF18">
    <property type="entry name" value="INNER MEMBRANE ABC TRANSPORTER PERMEASE PROTEIN YCJP"/>
    <property type="match status" value="1"/>
</dbReference>
<feature type="transmembrane region" description="Helical" evidence="7">
    <location>
        <begin position="71"/>
        <end position="93"/>
    </location>
</feature>
<feature type="transmembrane region" description="Helical" evidence="7">
    <location>
        <begin position="102"/>
        <end position="126"/>
    </location>
</feature>
<feature type="transmembrane region" description="Helical" evidence="7">
    <location>
        <begin position="9"/>
        <end position="29"/>
    </location>
</feature>